<name>A0A2G1XFT3_STRCJ</name>
<reference evidence="1 2" key="1">
    <citation type="journal article" date="2017" name="Biochemistry">
        <title>Identification of the Biosynthetic Pathway for the Antibiotic Bicyclomycin.</title>
        <authorList>
            <person name="Patteson J."/>
            <person name="Cai W."/>
            <person name="Johnson R.A."/>
            <person name="Santa Maria K."/>
            <person name="Li B."/>
        </authorList>
    </citation>
    <scope>NUCLEOTIDE SEQUENCE [LARGE SCALE GENOMIC DNA]</scope>
    <source>
        <strain evidence="1 2">ATCC 21532</strain>
    </source>
</reference>
<evidence type="ECO:0000313" key="1">
    <source>
        <dbReference type="EMBL" id="PHQ50100.1"/>
    </source>
</evidence>
<protein>
    <recommendedName>
        <fullName evidence="3">WXG100 family type VII secretion target</fullName>
    </recommendedName>
</protein>
<evidence type="ECO:0008006" key="3">
    <source>
        <dbReference type="Google" id="ProtNLM"/>
    </source>
</evidence>
<dbReference type="OrthoDB" id="3284120at2"/>
<dbReference type="AlphaFoldDB" id="A0A2G1XFT3"/>
<comment type="caution">
    <text evidence="1">The sequence shown here is derived from an EMBL/GenBank/DDBJ whole genome shotgun (WGS) entry which is preliminary data.</text>
</comment>
<dbReference type="Gene3D" id="1.10.287.1060">
    <property type="entry name" value="ESAT-6-like"/>
    <property type="match status" value="1"/>
</dbReference>
<dbReference type="Proteomes" id="UP000222531">
    <property type="component" value="Unassembled WGS sequence"/>
</dbReference>
<sequence>MVPSRGIERGGNAVSEAGSGKVLDIKAEDLKSSAPTFSEQSGKLREALTTLTTTLDGLGAPWGEDEQGKQFAKGYTPARKKIENATKILIGGLASIHEAMADMSDGHVDNDKLIGSMFSKKGVKDGGRQDAGKAGE</sequence>
<dbReference type="EMBL" id="NHZO01000151">
    <property type="protein sequence ID" value="PHQ50100.1"/>
    <property type="molecule type" value="Genomic_DNA"/>
</dbReference>
<accession>A0A2G1XFT3</accession>
<evidence type="ECO:0000313" key="2">
    <source>
        <dbReference type="Proteomes" id="UP000222531"/>
    </source>
</evidence>
<gene>
    <name evidence="1" type="ORF">BLA24_21145</name>
</gene>
<keyword evidence="2" id="KW-1185">Reference proteome</keyword>
<organism evidence="1 2">
    <name type="scientific">Streptomyces cinnamoneus</name>
    <name type="common">Streptoverticillium cinnamoneum</name>
    <dbReference type="NCBI Taxonomy" id="53446"/>
    <lineage>
        <taxon>Bacteria</taxon>
        <taxon>Bacillati</taxon>
        <taxon>Actinomycetota</taxon>
        <taxon>Actinomycetes</taxon>
        <taxon>Kitasatosporales</taxon>
        <taxon>Streptomycetaceae</taxon>
        <taxon>Streptomyces</taxon>
        <taxon>Streptomyces cinnamoneus group</taxon>
    </lineage>
</organism>
<proteinExistence type="predicted"/>